<dbReference type="Pfam" id="PF00990">
    <property type="entry name" value="GGDEF"/>
    <property type="match status" value="1"/>
</dbReference>
<evidence type="ECO:0000313" key="9">
    <source>
        <dbReference type="Proteomes" id="UP001223802"/>
    </source>
</evidence>
<feature type="domain" description="HAMP" evidence="6">
    <location>
        <begin position="321"/>
        <end position="372"/>
    </location>
</feature>
<keyword evidence="8" id="KW-0548">Nucleotidyltransferase</keyword>
<dbReference type="GO" id="GO:0007165">
    <property type="term" value="P:signal transduction"/>
    <property type="evidence" value="ECO:0007669"/>
    <property type="project" value="InterPro"/>
</dbReference>
<keyword evidence="9" id="KW-1185">Reference proteome</keyword>
<dbReference type="KEGG" id="ope:PU634_09260"/>
<dbReference type="AlphaFoldDB" id="A0AA50KJI2"/>
<dbReference type="FunFam" id="3.30.70.270:FF:000001">
    <property type="entry name" value="Diguanylate cyclase domain protein"/>
    <property type="match status" value="1"/>
</dbReference>
<dbReference type="NCBIfam" id="TIGR00254">
    <property type="entry name" value="GGDEF"/>
    <property type="match status" value="1"/>
</dbReference>
<evidence type="ECO:0000256" key="2">
    <source>
        <dbReference type="ARBA" id="ARBA00012528"/>
    </source>
</evidence>
<gene>
    <name evidence="8" type="ORF">PU634_09260</name>
</gene>
<evidence type="ECO:0000259" key="6">
    <source>
        <dbReference type="PROSITE" id="PS50885"/>
    </source>
</evidence>
<dbReference type="PROSITE" id="PS50885">
    <property type="entry name" value="HAMP"/>
    <property type="match status" value="1"/>
</dbReference>
<name>A0AA50KJI2_9GAMM</name>
<sequence length="568" mass="63029">MASSANRKPGGSLGRRLTLVIMLVFGLYLLSASLFAYVIFSQYSRLAGAVGSHFERAMIAAELTRDAETIAAEVYELLVGNDRSVSAGNRRVENLASIYQATRERLTQQGASVSAADALALDRWQAPFFSSLDRLNERLRAEQELQAGQFQRVDELFLLLTKVSDLPADEGQPLPEQRFAGPALAAIGYAAAALSAERPGHISRLRSYCRQQLQVLAGLTLTHPDFIALRHRLEQQLPAVFSQRGPLLRHARATLATARQTRVLAQKLTSATFGYHQRLKASAQQALQEQQALMQRSVAGLLAASVVLVLITLGAIFYIRRAVIQRINHLSLAMQSHGEGVPVPIPTAGDDEISRMGATFEVFVNARQSAEQQLARANRHLQEMNQSLQRLSEVDELTRIANRRCFDRHLEGEWRRAQREQRPLGIIMGDIDYFKRFNDAYGHQQGDECLHRVAQALAGQLHRQGDMVARYGGEEFIVLLPELDLWQARHVAGRLLNAVRELEIEHCQSEFGIVTLSLGVVAGVPGQRDRIEDFVGRADRALYAAKKQGRNRLCAPPEACGAGRSRPE</sequence>
<dbReference type="GO" id="GO:0005886">
    <property type="term" value="C:plasma membrane"/>
    <property type="evidence" value="ECO:0007669"/>
    <property type="project" value="TreeGrafter"/>
</dbReference>
<dbReference type="GO" id="GO:0052621">
    <property type="term" value="F:diguanylate cyclase activity"/>
    <property type="evidence" value="ECO:0007669"/>
    <property type="project" value="UniProtKB-EC"/>
</dbReference>
<dbReference type="EC" id="2.7.7.65" evidence="2"/>
<dbReference type="EMBL" id="CP118224">
    <property type="protein sequence ID" value="WMC09316.1"/>
    <property type="molecule type" value="Genomic_DNA"/>
</dbReference>
<dbReference type="InterPro" id="IPR029787">
    <property type="entry name" value="Nucleotide_cyclase"/>
</dbReference>
<dbReference type="GO" id="GO:1902201">
    <property type="term" value="P:negative regulation of bacterial-type flagellum-dependent cell motility"/>
    <property type="evidence" value="ECO:0007669"/>
    <property type="project" value="TreeGrafter"/>
</dbReference>
<evidence type="ECO:0000256" key="1">
    <source>
        <dbReference type="ARBA" id="ARBA00001946"/>
    </source>
</evidence>
<keyword evidence="5" id="KW-1133">Transmembrane helix</keyword>
<dbReference type="Gene3D" id="3.30.70.270">
    <property type="match status" value="1"/>
</dbReference>
<dbReference type="SMART" id="SM00267">
    <property type="entry name" value="GGDEF"/>
    <property type="match status" value="1"/>
</dbReference>
<evidence type="ECO:0000259" key="7">
    <source>
        <dbReference type="PROSITE" id="PS50887"/>
    </source>
</evidence>
<dbReference type="Gene3D" id="6.10.340.10">
    <property type="match status" value="1"/>
</dbReference>
<dbReference type="InterPro" id="IPR003660">
    <property type="entry name" value="HAMP_dom"/>
</dbReference>
<evidence type="ECO:0000256" key="5">
    <source>
        <dbReference type="SAM" id="Phobius"/>
    </source>
</evidence>
<dbReference type="CDD" id="cd01949">
    <property type="entry name" value="GGDEF"/>
    <property type="match status" value="1"/>
</dbReference>
<proteinExistence type="predicted"/>
<feature type="transmembrane region" description="Helical" evidence="5">
    <location>
        <begin position="298"/>
        <end position="319"/>
    </location>
</feature>
<organism evidence="8 9">
    <name type="scientific">Oceanimonas pelagia</name>
    <dbReference type="NCBI Taxonomy" id="3028314"/>
    <lineage>
        <taxon>Bacteria</taxon>
        <taxon>Pseudomonadati</taxon>
        <taxon>Pseudomonadota</taxon>
        <taxon>Gammaproteobacteria</taxon>
        <taxon>Aeromonadales</taxon>
        <taxon>Aeromonadaceae</taxon>
        <taxon>Oceanimonas</taxon>
    </lineage>
</organism>
<comment type="catalytic activity">
    <reaction evidence="3">
        <text>2 GTP = 3',3'-c-di-GMP + 2 diphosphate</text>
        <dbReference type="Rhea" id="RHEA:24898"/>
        <dbReference type="ChEBI" id="CHEBI:33019"/>
        <dbReference type="ChEBI" id="CHEBI:37565"/>
        <dbReference type="ChEBI" id="CHEBI:58805"/>
        <dbReference type="EC" id="2.7.7.65"/>
    </reaction>
</comment>
<dbReference type="PANTHER" id="PTHR45138:SF9">
    <property type="entry name" value="DIGUANYLATE CYCLASE DGCM-RELATED"/>
    <property type="match status" value="1"/>
</dbReference>
<dbReference type="PROSITE" id="PS50887">
    <property type="entry name" value="GGDEF"/>
    <property type="match status" value="1"/>
</dbReference>
<dbReference type="GO" id="GO:0043709">
    <property type="term" value="P:cell adhesion involved in single-species biofilm formation"/>
    <property type="evidence" value="ECO:0007669"/>
    <property type="project" value="TreeGrafter"/>
</dbReference>
<accession>A0AA50KJI2</accession>
<keyword evidence="8" id="KW-0808">Transferase</keyword>
<dbReference type="InterPro" id="IPR043128">
    <property type="entry name" value="Rev_trsase/Diguanyl_cyclase"/>
</dbReference>
<keyword evidence="4" id="KW-0175">Coiled coil</keyword>
<dbReference type="InterPro" id="IPR050469">
    <property type="entry name" value="Diguanylate_Cyclase"/>
</dbReference>
<protein>
    <recommendedName>
        <fullName evidence="2">diguanylate cyclase</fullName>
        <ecNumber evidence="2">2.7.7.65</ecNumber>
    </recommendedName>
</protein>
<keyword evidence="5" id="KW-0472">Membrane</keyword>
<feature type="transmembrane region" description="Helical" evidence="5">
    <location>
        <begin position="17"/>
        <end position="40"/>
    </location>
</feature>
<dbReference type="RefSeq" id="WP_306760518.1">
    <property type="nucleotide sequence ID" value="NZ_CP118224.1"/>
</dbReference>
<evidence type="ECO:0000256" key="4">
    <source>
        <dbReference type="SAM" id="Coils"/>
    </source>
</evidence>
<feature type="coiled-coil region" evidence="4">
    <location>
        <begin position="367"/>
        <end position="394"/>
    </location>
</feature>
<dbReference type="Proteomes" id="UP001223802">
    <property type="component" value="Chromosome"/>
</dbReference>
<dbReference type="PANTHER" id="PTHR45138">
    <property type="entry name" value="REGULATORY COMPONENTS OF SENSORY TRANSDUCTION SYSTEM"/>
    <property type="match status" value="1"/>
</dbReference>
<evidence type="ECO:0000313" key="8">
    <source>
        <dbReference type="EMBL" id="WMC09316.1"/>
    </source>
</evidence>
<evidence type="ECO:0000256" key="3">
    <source>
        <dbReference type="ARBA" id="ARBA00034247"/>
    </source>
</evidence>
<dbReference type="SUPFAM" id="SSF55073">
    <property type="entry name" value="Nucleotide cyclase"/>
    <property type="match status" value="1"/>
</dbReference>
<dbReference type="InterPro" id="IPR000160">
    <property type="entry name" value="GGDEF_dom"/>
</dbReference>
<feature type="domain" description="GGDEF" evidence="7">
    <location>
        <begin position="422"/>
        <end position="558"/>
    </location>
</feature>
<keyword evidence="5" id="KW-0812">Transmembrane</keyword>
<reference evidence="8 9" key="1">
    <citation type="submission" date="2023-02" db="EMBL/GenBank/DDBJ databases">
        <title>Complete genome sequence of a novel bacterium Oceanimonas sp. NTOU-MSR1 isolated from marine coast sediment.</title>
        <authorList>
            <person name="Yang H.-T."/>
            <person name="Chen Y.-L."/>
            <person name="Ho Y.-N."/>
        </authorList>
    </citation>
    <scope>NUCLEOTIDE SEQUENCE [LARGE SCALE GENOMIC DNA]</scope>
    <source>
        <strain evidence="8 9">NTOU-MSR1</strain>
    </source>
</reference>
<comment type="cofactor">
    <cofactor evidence="1">
        <name>Mg(2+)</name>
        <dbReference type="ChEBI" id="CHEBI:18420"/>
    </cofactor>
</comment>